<dbReference type="GO" id="GO:0005576">
    <property type="term" value="C:extracellular region"/>
    <property type="evidence" value="ECO:0007669"/>
    <property type="project" value="UniProtKB-SubCell"/>
</dbReference>
<dbReference type="InterPro" id="IPR033764">
    <property type="entry name" value="Sdr_B"/>
</dbReference>
<evidence type="ECO:0000256" key="3">
    <source>
        <dbReference type="ARBA" id="ARBA00022670"/>
    </source>
</evidence>
<comment type="subcellular location">
    <subcellularLocation>
        <location evidence="1">Secreted</location>
    </subcellularLocation>
</comment>
<dbReference type="InterPro" id="IPR008979">
    <property type="entry name" value="Galactose-bd-like_sf"/>
</dbReference>
<dbReference type="Pfam" id="PF17210">
    <property type="entry name" value="SdrD_B"/>
    <property type="match status" value="2"/>
</dbReference>
<dbReference type="SUPFAM" id="SSF49785">
    <property type="entry name" value="Galactose-binding domain-like"/>
    <property type="match status" value="1"/>
</dbReference>
<dbReference type="Pfam" id="PF14252">
    <property type="entry name" value="DUF4347"/>
    <property type="match status" value="1"/>
</dbReference>
<feature type="domain" description="P/Homo B" evidence="7">
    <location>
        <begin position="165"/>
        <end position="328"/>
    </location>
</feature>
<evidence type="ECO:0000256" key="1">
    <source>
        <dbReference type="ARBA" id="ARBA00004613"/>
    </source>
</evidence>
<dbReference type="Gene3D" id="2.60.120.260">
    <property type="entry name" value="Galactose-binding domain-like"/>
    <property type="match status" value="1"/>
</dbReference>
<evidence type="ECO:0000256" key="2">
    <source>
        <dbReference type="ARBA" id="ARBA00022525"/>
    </source>
</evidence>
<keyword evidence="9" id="KW-1185">Reference proteome</keyword>
<evidence type="ECO:0000256" key="6">
    <source>
        <dbReference type="SAM" id="MobiDB-lite"/>
    </source>
</evidence>
<evidence type="ECO:0000256" key="4">
    <source>
        <dbReference type="ARBA" id="ARBA00022729"/>
    </source>
</evidence>
<dbReference type="Pfam" id="PF01483">
    <property type="entry name" value="P_proprotein"/>
    <property type="match status" value="1"/>
</dbReference>
<evidence type="ECO:0000259" key="7">
    <source>
        <dbReference type="PROSITE" id="PS51829"/>
    </source>
</evidence>
<evidence type="ECO:0000313" key="8">
    <source>
        <dbReference type="EMBL" id="MCC0179539.1"/>
    </source>
</evidence>
<proteinExistence type="predicted"/>
<keyword evidence="4" id="KW-0732">Signal</keyword>
<comment type="caution">
    <text evidence="8">The sequence shown here is derived from an EMBL/GenBank/DDBJ whole genome shotgun (WGS) entry which is preliminary data.</text>
</comment>
<protein>
    <submittedName>
        <fullName evidence="8">DUF4347 domain-containing protein</fullName>
    </submittedName>
</protein>
<dbReference type="InterPro" id="IPR045474">
    <property type="entry name" value="GEVED"/>
</dbReference>
<dbReference type="GO" id="GO:0006508">
    <property type="term" value="P:proteolysis"/>
    <property type="evidence" value="ECO:0007669"/>
    <property type="project" value="UniProtKB-KW"/>
</dbReference>
<dbReference type="InterPro" id="IPR002884">
    <property type="entry name" value="P_dom"/>
</dbReference>
<dbReference type="Pfam" id="PF20009">
    <property type="entry name" value="GEVED"/>
    <property type="match status" value="2"/>
</dbReference>
<keyword evidence="5" id="KW-0378">Hydrolase</keyword>
<sequence length="1554" mass="163600">MLSNQQIVFIDSQVTDLQILKNGVASGIEVIILDSHQDGIEQITEVLSQKPYSKVHIVSHGSPGCLYLGNTQLSLDTLNTYKSQLKTWFNPPACSTPLNKGGRGDLLLYGCNVAAGDAGEEFITKLHNITGAEIAASTTRIGNAAKGGNWELDYQIKSDQIPLAFTEQTINSYAGVFASVSQENTTSGTFGSSPTSLTRTFNVTEAGTLTSLTLGFNATHLYRGDIRATLTAPDATSVIVIASSGSDDDINYDVLLQTGGGALDDNNLDNTASPFYDRTVAPSNALSAFTGKSIQGTWTLTILDTFPGEDDGTFNRAQLNLEYTPAIPTIAGTVFSDYDNDGTQELANTASEVGYEGITVTATFSDGSTATDTTDANGDYSITNTNSLAARVEFTLPDGYVGSSLASADANTVGSVFFNDGTSQTANFGIFNPNQYITNTSPTLVIPCYVYSGATGAGSAAAIVTVLHSDSGDLSRSPNTETAIVTVNDVGAVNGLAYNKETEDLFAGAFQKRHSDVKNQNNGVIYRVDTNNSNAVNELIDLEDFFGANVAGAYSHDSANYDIDAVAFDAVGKVALGDVEISEDRQHIWTINLADRSLYKIEVGDGTKHTAGDGKERTQYEILGDDNTSPTNGGIPLNDLGADPNTNIRPFALAQKDGLIYVGMINSAESTQNQSDLHAYVYTFDPATETFSSNPVVDFALNYPRERKGVNVDDNEPPGLGAQAEWDPWVSDFNDFTFSVFGSSFNDFNDIPDQTQPWLTDIEFDRNGNLILGLRDRTADQVGNLLPDPDGTVPNNDDPNNSPGTGLDGYRVFSGGDILRATPSSTTSGTWDIENIATETDEFYDSEVFNGHQETAQGGLLQLPGYDHIVTTAMDPVQFNTGGLIKLSDTDGTQTTTGIELYDTSLAGNFAKANGLGDVEFFAELAPIEIGDRIWNDTDGDGIQDAGEAGISVVAISLYDSTGATVYGTTTTDSNGNYYFNDSNVNQNGATGLDPNTQYQIQISSSNFNAGQPLENLNLTVANQESNDLIDSDATNVSSIPTISVTTGDYGENDFSLDAGFTSQEFDYGDAPDTTGGNGAGDYTTTEANGGASHVITSGLSIGSTVDADDGTLNNAAATADDNNGTDDEDGITTFDTLATNTSTYSVEVDVTNTTGGDVTLIGWIDFDGNGVFDTDEEAIATVANNDTTATLTWNTIPGDITAGTTYSRFRISSDALTEANSTGAATDGEVEDYQLTIAEADYGDAPDTSGGNGAGDYTTTAANGGASHAIASGLSIGSIVDGDDGTLQNSTATADDNDGTDDEDGITSFDTLATNASTYSVEVDVTNTSGGDVTLIGWIDFDGNGVFDTDEEAIATVANNDTSATLTWSTIPGDITAGTTYSRFRISSDALTESDSTGAATDGEVEDYKIEIKNGITGNDYSETLTNSTPDVNDIFTGGAGQDTLTGNGGNDCFKFSVTSDGIDIITDFDAATSTTYNDRLDLSNVFNNELSALTITDNPFTDGYVKAITSGSNVMIQIDPTPLDNSDDFYAKNIALLEGVAVGNIDASDFIF</sequence>
<dbReference type="PROSITE" id="PS51829">
    <property type="entry name" value="P_HOMO_B"/>
    <property type="match status" value="1"/>
</dbReference>
<dbReference type="GO" id="GO:0004252">
    <property type="term" value="F:serine-type endopeptidase activity"/>
    <property type="evidence" value="ECO:0007669"/>
    <property type="project" value="InterPro"/>
</dbReference>
<organism evidence="8 9">
    <name type="scientific">Waterburya agarophytonicola KI4</name>
    <dbReference type="NCBI Taxonomy" id="2874699"/>
    <lineage>
        <taxon>Bacteria</taxon>
        <taxon>Bacillati</taxon>
        <taxon>Cyanobacteriota</taxon>
        <taxon>Cyanophyceae</taxon>
        <taxon>Pleurocapsales</taxon>
        <taxon>Hyellaceae</taxon>
        <taxon>Waterburya</taxon>
        <taxon>Waterburya agarophytonicola</taxon>
    </lineage>
</organism>
<evidence type="ECO:0000313" key="9">
    <source>
        <dbReference type="Proteomes" id="UP000729733"/>
    </source>
</evidence>
<dbReference type="InterPro" id="IPR013783">
    <property type="entry name" value="Ig-like_fold"/>
</dbReference>
<feature type="region of interest" description="Disordered" evidence="6">
    <location>
        <begin position="786"/>
        <end position="806"/>
    </location>
</feature>
<reference evidence="8" key="1">
    <citation type="journal article" date="2021" name="Antonie Van Leeuwenhoek">
        <title>Draft genome and description of Waterburya agarophytonicola gen. nov. sp. nov. (Pleurocapsales, Cyanobacteria): a seaweed symbiont.</title>
        <authorList>
            <person name="Bonthond G."/>
            <person name="Shalygin S."/>
            <person name="Bayer T."/>
            <person name="Weinberger F."/>
        </authorList>
    </citation>
    <scope>NUCLEOTIDE SEQUENCE</scope>
    <source>
        <strain evidence="8">KI4</strain>
    </source>
</reference>
<keyword evidence="2" id="KW-0964">Secreted</keyword>
<name>A0A964BTJ5_9CYAN</name>
<accession>A0A964BTJ5</accession>
<feature type="compositionally biased region" description="Polar residues" evidence="6">
    <location>
        <begin position="793"/>
        <end position="804"/>
    </location>
</feature>
<dbReference type="InterPro" id="IPR025592">
    <property type="entry name" value="DUF4347"/>
</dbReference>
<dbReference type="RefSeq" id="WP_229642638.1">
    <property type="nucleotide sequence ID" value="NZ_JADWDC010000091.1"/>
</dbReference>
<dbReference type="Gene3D" id="2.60.40.10">
    <property type="entry name" value="Immunoglobulins"/>
    <property type="match status" value="2"/>
</dbReference>
<evidence type="ECO:0000256" key="5">
    <source>
        <dbReference type="ARBA" id="ARBA00022801"/>
    </source>
</evidence>
<dbReference type="EMBL" id="JADWDC010000091">
    <property type="protein sequence ID" value="MCC0179539.1"/>
    <property type="molecule type" value="Genomic_DNA"/>
</dbReference>
<gene>
    <name evidence="8" type="ORF">I4641_21500</name>
</gene>
<keyword evidence="3" id="KW-0645">Protease</keyword>
<dbReference type="Proteomes" id="UP000729733">
    <property type="component" value="Unassembled WGS sequence"/>
</dbReference>
<dbReference type="SUPFAM" id="SSF117074">
    <property type="entry name" value="Hypothetical protein PA1324"/>
    <property type="match status" value="2"/>
</dbReference>